<proteinExistence type="predicted"/>
<organism evidence="1 2">
    <name type="scientific">Pararge aegeria aegeria</name>
    <dbReference type="NCBI Taxonomy" id="348720"/>
    <lineage>
        <taxon>Eukaryota</taxon>
        <taxon>Metazoa</taxon>
        <taxon>Ecdysozoa</taxon>
        <taxon>Arthropoda</taxon>
        <taxon>Hexapoda</taxon>
        <taxon>Insecta</taxon>
        <taxon>Pterygota</taxon>
        <taxon>Neoptera</taxon>
        <taxon>Endopterygota</taxon>
        <taxon>Lepidoptera</taxon>
        <taxon>Glossata</taxon>
        <taxon>Ditrysia</taxon>
        <taxon>Papilionoidea</taxon>
        <taxon>Nymphalidae</taxon>
        <taxon>Satyrinae</taxon>
        <taxon>Satyrini</taxon>
        <taxon>Parargina</taxon>
        <taxon>Pararge</taxon>
    </lineage>
</organism>
<dbReference type="Proteomes" id="UP000838756">
    <property type="component" value="Unassembled WGS sequence"/>
</dbReference>
<comment type="caution">
    <text evidence="1">The sequence shown here is derived from an EMBL/GenBank/DDBJ whole genome shotgun (WGS) entry which is preliminary data.</text>
</comment>
<sequence>MVQQRERYGLLQTIMMGRTAEHRVYPLSEFWKVKEVLATKSTGVDRIKTVGELFCVAMDRVKFKRLAADLQHYK</sequence>
<gene>
    <name evidence="1" type="primary">jg7669</name>
    <name evidence="1" type="ORF">PAEG_LOCUS3806</name>
</gene>
<keyword evidence="2" id="KW-1185">Reference proteome</keyword>
<protein>
    <submittedName>
        <fullName evidence="1">Jg7669 protein</fullName>
    </submittedName>
</protein>
<dbReference type="AlphaFoldDB" id="A0A8S4QKW3"/>
<dbReference type="EMBL" id="CAKXAJ010012513">
    <property type="protein sequence ID" value="CAH2215720.1"/>
    <property type="molecule type" value="Genomic_DNA"/>
</dbReference>
<evidence type="ECO:0000313" key="2">
    <source>
        <dbReference type="Proteomes" id="UP000838756"/>
    </source>
</evidence>
<reference evidence="1" key="1">
    <citation type="submission" date="2022-03" db="EMBL/GenBank/DDBJ databases">
        <authorList>
            <person name="Lindestad O."/>
        </authorList>
    </citation>
    <scope>NUCLEOTIDE SEQUENCE</scope>
</reference>
<accession>A0A8S4QKW3</accession>
<evidence type="ECO:0000313" key="1">
    <source>
        <dbReference type="EMBL" id="CAH2215720.1"/>
    </source>
</evidence>
<name>A0A8S4QKW3_9NEOP</name>